<protein>
    <submittedName>
        <fullName evidence="1">Uncharacterized protein</fullName>
    </submittedName>
</protein>
<keyword evidence="2" id="KW-1185">Reference proteome</keyword>
<dbReference type="RefSeq" id="WP_199393174.1">
    <property type="nucleotide sequence ID" value="NZ_JAEMHK010000001.1"/>
</dbReference>
<organism evidence="1 2">
    <name type="scientific">Geomonas propionica</name>
    <dbReference type="NCBI Taxonomy" id="2798582"/>
    <lineage>
        <taxon>Bacteria</taxon>
        <taxon>Pseudomonadati</taxon>
        <taxon>Thermodesulfobacteriota</taxon>
        <taxon>Desulfuromonadia</taxon>
        <taxon>Geobacterales</taxon>
        <taxon>Geobacteraceae</taxon>
        <taxon>Geomonas</taxon>
    </lineage>
</organism>
<name>A0ABS0YL69_9BACT</name>
<comment type="caution">
    <text evidence="1">The sequence shown here is derived from an EMBL/GenBank/DDBJ whole genome shotgun (WGS) entry which is preliminary data.</text>
</comment>
<evidence type="ECO:0000313" key="2">
    <source>
        <dbReference type="Proteomes" id="UP000641025"/>
    </source>
</evidence>
<gene>
    <name evidence="1" type="ORF">JFN90_00655</name>
</gene>
<evidence type="ECO:0000313" key="1">
    <source>
        <dbReference type="EMBL" id="MBJ6798636.1"/>
    </source>
</evidence>
<proteinExistence type="predicted"/>
<accession>A0ABS0YL69</accession>
<sequence length="113" mass="12207">MRNRTYRSTTTKQAAEVKLSQIEQILDKGMAPVHCAHLILKVLNGVAVHGAGMPVDHIAVELAAANAAQKLALMKEVAQRKSGASFFVLCCMRIAFPAEAKVVFADYKARKAA</sequence>
<dbReference type="Proteomes" id="UP000641025">
    <property type="component" value="Unassembled WGS sequence"/>
</dbReference>
<reference evidence="1 2" key="1">
    <citation type="submission" date="2020-12" db="EMBL/GenBank/DDBJ databases">
        <title>Geomonas sp. Red259, isolated from paddy soil.</title>
        <authorList>
            <person name="Xu Z."/>
            <person name="Zhang Z."/>
            <person name="Masuda Y."/>
            <person name="Itoh H."/>
            <person name="Senoo K."/>
        </authorList>
    </citation>
    <scope>NUCLEOTIDE SEQUENCE [LARGE SCALE GENOMIC DNA]</scope>
    <source>
        <strain evidence="1 2">Red259</strain>
    </source>
</reference>
<dbReference type="EMBL" id="JAEMHK010000001">
    <property type="protein sequence ID" value="MBJ6798636.1"/>
    <property type="molecule type" value="Genomic_DNA"/>
</dbReference>